<dbReference type="Gene3D" id="3.40.50.300">
    <property type="entry name" value="P-loop containing nucleotide triphosphate hydrolases"/>
    <property type="match status" value="1"/>
</dbReference>
<evidence type="ECO:0000313" key="4">
    <source>
        <dbReference type="Proteomes" id="UP001162480"/>
    </source>
</evidence>
<dbReference type="EC" id="5.6.2.3" evidence="1"/>
<keyword evidence="1" id="KW-0233">DNA recombination</keyword>
<keyword evidence="1" id="KW-0227">DNA damage</keyword>
<dbReference type="Proteomes" id="UP001162480">
    <property type="component" value="Chromosome 16"/>
</dbReference>
<dbReference type="GO" id="GO:0016787">
    <property type="term" value="F:hydrolase activity"/>
    <property type="evidence" value="ECO:0007669"/>
    <property type="project" value="UniProtKB-KW"/>
</dbReference>
<dbReference type="SUPFAM" id="SSF52540">
    <property type="entry name" value="P-loop containing nucleoside triphosphate hydrolases"/>
    <property type="match status" value="1"/>
</dbReference>
<dbReference type="AlphaFoldDB" id="A0AA36BID0"/>
<evidence type="ECO:0000259" key="2">
    <source>
        <dbReference type="Pfam" id="PF05970"/>
    </source>
</evidence>
<comment type="cofactor">
    <cofactor evidence="1">
        <name>Mg(2+)</name>
        <dbReference type="ChEBI" id="CHEBI:18420"/>
    </cofactor>
</comment>
<evidence type="ECO:0000256" key="1">
    <source>
        <dbReference type="RuleBase" id="RU363044"/>
    </source>
</evidence>
<dbReference type="Pfam" id="PF05970">
    <property type="entry name" value="PIF1"/>
    <property type="match status" value="1"/>
</dbReference>
<gene>
    <name evidence="3" type="ORF">OCTVUL_1B011768</name>
</gene>
<keyword evidence="1" id="KW-0234">DNA repair</keyword>
<dbReference type="GO" id="GO:0000723">
    <property type="term" value="P:telomere maintenance"/>
    <property type="evidence" value="ECO:0007669"/>
    <property type="project" value="InterPro"/>
</dbReference>
<comment type="catalytic activity">
    <reaction evidence="1">
        <text>ATP + H2O = ADP + phosphate + H(+)</text>
        <dbReference type="Rhea" id="RHEA:13065"/>
        <dbReference type="ChEBI" id="CHEBI:15377"/>
        <dbReference type="ChEBI" id="CHEBI:15378"/>
        <dbReference type="ChEBI" id="CHEBI:30616"/>
        <dbReference type="ChEBI" id="CHEBI:43474"/>
        <dbReference type="ChEBI" id="CHEBI:456216"/>
        <dbReference type="EC" id="5.6.2.3"/>
    </reaction>
</comment>
<dbReference type="InterPro" id="IPR027417">
    <property type="entry name" value="P-loop_NTPase"/>
</dbReference>
<keyword evidence="1 3" id="KW-0347">Helicase</keyword>
<dbReference type="GO" id="GO:0005524">
    <property type="term" value="F:ATP binding"/>
    <property type="evidence" value="ECO:0007669"/>
    <property type="project" value="UniProtKB-KW"/>
</dbReference>
<keyword evidence="1" id="KW-0547">Nucleotide-binding</keyword>
<keyword evidence="1" id="KW-0067">ATP-binding</keyword>
<evidence type="ECO:0000313" key="3">
    <source>
        <dbReference type="EMBL" id="CAI9734634.1"/>
    </source>
</evidence>
<dbReference type="GO" id="GO:0006310">
    <property type="term" value="P:DNA recombination"/>
    <property type="evidence" value="ECO:0007669"/>
    <property type="project" value="UniProtKB-KW"/>
</dbReference>
<comment type="similarity">
    <text evidence="1">Belongs to the helicase family.</text>
</comment>
<dbReference type="GO" id="GO:0006281">
    <property type="term" value="P:DNA repair"/>
    <property type="evidence" value="ECO:0007669"/>
    <property type="project" value="UniProtKB-KW"/>
</dbReference>
<dbReference type="EMBL" id="OX597829">
    <property type="protein sequence ID" value="CAI9734634.1"/>
    <property type="molecule type" value="Genomic_DNA"/>
</dbReference>
<proteinExistence type="inferred from homology"/>
<dbReference type="PANTHER" id="PTHR10492">
    <property type="match status" value="1"/>
</dbReference>
<reference evidence="3" key="1">
    <citation type="submission" date="2023-08" db="EMBL/GenBank/DDBJ databases">
        <authorList>
            <person name="Alioto T."/>
            <person name="Alioto T."/>
            <person name="Gomez Garrido J."/>
        </authorList>
    </citation>
    <scope>NUCLEOTIDE SEQUENCE</scope>
</reference>
<keyword evidence="1" id="KW-0378">Hydrolase</keyword>
<dbReference type="InterPro" id="IPR010285">
    <property type="entry name" value="DNA_helicase_pif1-like_DEAD"/>
</dbReference>
<name>A0AA36BID0_OCTVU</name>
<keyword evidence="4" id="KW-1185">Reference proteome</keyword>
<protein>
    <recommendedName>
        <fullName evidence="1">ATP-dependent DNA helicase</fullName>
        <ecNumber evidence="1">5.6.2.3</ecNumber>
    </recommendedName>
</protein>
<dbReference type="GO" id="GO:0043139">
    <property type="term" value="F:5'-3' DNA helicase activity"/>
    <property type="evidence" value="ECO:0007669"/>
    <property type="project" value="UniProtKB-EC"/>
</dbReference>
<accession>A0AA36BID0</accession>
<dbReference type="PANTHER" id="PTHR10492:SF57">
    <property type="entry name" value="ATP-DEPENDENT DNA HELICASE"/>
    <property type="match status" value="1"/>
</dbReference>
<feature type="domain" description="DNA helicase Pif1-like DEAD-box helicase" evidence="2">
    <location>
        <begin position="54"/>
        <end position="201"/>
    </location>
</feature>
<sequence length="201" mass="22752">MDRHIRCYVIRGLSEFHLPTPVHHEAPLDVEYMSEKNYNIAKLTETITQDEPRLLPEQRKIYNEILDSVRLNQGKLFFLNAPGGTGKTFLINLILAKLRAERRSAIACASSGFVATLLQGGRTAHCAFKLPMDIGKKDNPICNIDRSSSRARLLHECSLFIWDEATMSNKAMFEALDRTLQELRHDTRIMGGATFLMAGDF</sequence>
<organism evidence="3 4">
    <name type="scientific">Octopus vulgaris</name>
    <name type="common">Common octopus</name>
    <dbReference type="NCBI Taxonomy" id="6645"/>
    <lineage>
        <taxon>Eukaryota</taxon>
        <taxon>Metazoa</taxon>
        <taxon>Spiralia</taxon>
        <taxon>Lophotrochozoa</taxon>
        <taxon>Mollusca</taxon>
        <taxon>Cephalopoda</taxon>
        <taxon>Coleoidea</taxon>
        <taxon>Octopodiformes</taxon>
        <taxon>Octopoda</taxon>
        <taxon>Incirrata</taxon>
        <taxon>Octopodidae</taxon>
        <taxon>Octopus</taxon>
    </lineage>
</organism>